<organism evidence="1 2">
    <name type="scientific">Eiseniibacteriota bacterium</name>
    <dbReference type="NCBI Taxonomy" id="2212470"/>
    <lineage>
        <taxon>Bacteria</taxon>
        <taxon>Candidatus Eiseniibacteriota</taxon>
    </lineage>
</organism>
<proteinExistence type="predicted"/>
<dbReference type="Proteomes" id="UP000697710">
    <property type="component" value="Unassembled WGS sequence"/>
</dbReference>
<reference evidence="1" key="2">
    <citation type="journal article" date="2021" name="Microbiome">
        <title>Successional dynamics and alternative stable states in a saline activated sludge microbial community over 9 years.</title>
        <authorList>
            <person name="Wang Y."/>
            <person name="Ye J."/>
            <person name="Ju F."/>
            <person name="Liu L."/>
            <person name="Boyd J.A."/>
            <person name="Deng Y."/>
            <person name="Parks D.H."/>
            <person name="Jiang X."/>
            <person name="Yin X."/>
            <person name="Woodcroft B.J."/>
            <person name="Tyson G.W."/>
            <person name="Hugenholtz P."/>
            <person name="Polz M.F."/>
            <person name="Zhang T."/>
        </authorList>
    </citation>
    <scope>NUCLEOTIDE SEQUENCE</scope>
    <source>
        <strain evidence="1">HKST-UBA01</strain>
    </source>
</reference>
<dbReference type="AlphaFoldDB" id="A0A956LXQ0"/>
<sequence>MSLHAMNLHASIPTSEAPRAVARSRIARAARNLVPLVLALSFLPAARASAQETTRDRTREAARLRGDAEIGAILDSLRTKSDTLSVRWEQAVAPVGWSDPDSG</sequence>
<comment type="caution">
    <text evidence="1">The sequence shown here is derived from an EMBL/GenBank/DDBJ whole genome shotgun (WGS) entry which is preliminary data.</text>
</comment>
<gene>
    <name evidence="1" type="ORF">KC729_07010</name>
</gene>
<evidence type="ECO:0000313" key="2">
    <source>
        <dbReference type="Proteomes" id="UP000697710"/>
    </source>
</evidence>
<protein>
    <submittedName>
        <fullName evidence="1">Uncharacterized protein</fullName>
    </submittedName>
</protein>
<dbReference type="EMBL" id="JAGQHR010000160">
    <property type="protein sequence ID" value="MCA9727414.1"/>
    <property type="molecule type" value="Genomic_DNA"/>
</dbReference>
<evidence type="ECO:0000313" key="1">
    <source>
        <dbReference type="EMBL" id="MCA9727414.1"/>
    </source>
</evidence>
<reference evidence="1" key="1">
    <citation type="submission" date="2020-04" db="EMBL/GenBank/DDBJ databases">
        <authorList>
            <person name="Zhang T."/>
        </authorList>
    </citation>
    <scope>NUCLEOTIDE SEQUENCE</scope>
    <source>
        <strain evidence="1">HKST-UBA01</strain>
    </source>
</reference>
<feature type="non-terminal residue" evidence="1">
    <location>
        <position position="103"/>
    </location>
</feature>
<name>A0A956LXQ0_UNCEI</name>
<accession>A0A956LXQ0</accession>